<dbReference type="PANTHER" id="PTHR35519">
    <property type="entry name" value="MEMBRANE PROTEINS"/>
    <property type="match status" value="1"/>
</dbReference>
<keyword evidence="2" id="KW-0472">Membrane</keyword>
<evidence type="ECO:0000313" key="3">
    <source>
        <dbReference type="EMBL" id="KAA8902627.1"/>
    </source>
</evidence>
<feature type="compositionally biased region" description="Low complexity" evidence="1">
    <location>
        <begin position="253"/>
        <end position="263"/>
    </location>
</feature>
<feature type="region of interest" description="Disordered" evidence="1">
    <location>
        <begin position="253"/>
        <end position="305"/>
    </location>
</feature>
<feature type="region of interest" description="Disordered" evidence="1">
    <location>
        <begin position="30"/>
        <end position="51"/>
    </location>
</feature>
<evidence type="ECO:0000256" key="2">
    <source>
        <dbReference type="SAM" id="Phobius"/>
    </source>
</evidence>
<protein>
    <recommendedName>
        <fullName evidence="5">PH domain-containing protein</fullName>
    </recommendedName>
</protein>
<keyword evidence="2" id="KW-1133">Transmembrane helix</keyword>
<keyword evidence="4" id="KW-1185">Reference proteome</keyword>
<organism evidence="3 4">
    <name type="scientific">Diutina rugosa</name>
    <name type="common">Yeast</name>
    <name type="synonym">Candida rugosa</name>
    <dbReference type="NCBI Taxonomy" id="5481"/>
    <lineage>
        <taxon>Eukaryota</taxon>
        <taxon>Fungi</taxon>
        <taxon>Dikarya</taxon>
        <taxon>Ascomycota</taxon>
        <taxon>Saccharomycotina</taxon>
        <taxon>Pichiomycetes</taxon>
        <taxon>Debaryomycetaceae</taxon>
        <taxon>Diutina</taxon>
    </lineage>
</organism>
<dbReference type="EMBL" id="SWFT01000085">
    <property type="protein sequence ID" value="KAA8902627.1"/>
    <property type="molecule type" value="Genomic_DNA"/>
</dbReference>
<dbReference type="PANTHER" id="PTHR35519:SF1">
    <property type="entry name" value="YALI0C06193P"/>
    <property type="match status" value="1"/>
</dbReference>
<evidence type="ECO:0008006" key="5">
    <source>
        <dbReference type="Google" id="ProtNLM"/>
    </source>
</evidence>
<dbReference type="OrthoDB" id="2103474at2759"/>
<accession>A0A642UNU4</accession>
<dbReference type="Proteomes" id="UP000449547">
    <property type="component" value="Unassembled WGS sequence"/>
</dbReference>
<keyword evidence="2" id="KW-0812">Transmembrane</keyword>
<feature type="transmembrane region" description="Helical" evidence="2">
    <location>
        <begin position="130"/>
        <end position="149"/>
    </location>
</feature>
<feature type="transmembrane region" description="Helical" evidence="2">
    <location>
        <begin position="71"/>
        <end position="96"/>
    </location>
</feature>
<reference evidence="3 4" key="1">
    <citation type="submission" date="2019-07" db="EMBL/GenBank/DDBJ databases">
        <title>Genome assembly of two rare yeast pathogens: Diutina rugosa and Trichomonascus ciferrii.</title>
        <authorList>
            <person name="Mixao V."/>
            <person name="Saus E."/>
            <person name="Hansen A."/>
            <person name="Lass-Flor C."/>
            <person name="Gabaldon T."/>
        </authorList>
    </citation>
    <scope>NUCLEOTIDE SEQUENCE [LARGE SCALE GENOMIC DNA]</scope>
    <source>
        <strain evidence="3 4">CBS 613</strain>
    </source>
</reference>
<comment type="caution">
    <text evidence="3">The sequence shown here is derived from an EMBL/GenBank/DDBJ whole genome shotgun (WGS) entry which is preliminary data.</text>
</comment>
<dbReference type="InterPro" id="IPR025187">
    <property type="entry name" value="DUF4112"/>
</dbReference>
<sequence length="305" mass="33704">MSGIQEAIESIPGFSIAQIAGEEYASKHFQTTDPYEDKDGNRRRLPPTASKQRQKLWRQVQKRAWVHDKCFLGSCGMGLDCGVGLVPIVVGLFPVLGPLVMYAMHTRLTDLVAEQVSIPPKVEAKLHSNIVFDLLITFPPVIGLFFGWLNKCSTRNASILYDFLCSLEEEKANVPGYSGRGALVHEESFGYHAPPQPQYTQPPPGPPRQKPAYQQQSRSVASPFIDDDDAYDTYQVPQSAYGGGYPPSATTYEGTTTYQGYQQPSTFAHGGYQPLAQPSVPKKARRKPGSSPQIHVGEQQEMGWI</sequence>
<gene>
    <name evidence="3" type="ORF">DIURU_002736</name>
</gene>
<dbReference type="VEuPathDB" id="FungiDB:DIURU_002736"/>
<name>A0A642UNU4_DIURU</name>
<dbReference type="Pfam" id="PF13430">
    <property type="entry name" value="DUF4112"/>
    <property type="match status" value="1"/>
</dbReference>
<dbReference type="AlphaFoldDB" id="A0A642UNU4"/>
<evidence type="ECO:0000313" key="4">
    <source>
        <dbReference type="Proteomes" id="UP000449547"/>
    </source>
</evidence>
<dbReference type="GeneID" id="54781387"/>
<dbReference type="OMA" id="PYFHEDE"/>
<evidence type="ECO:0000256" key="1">
    <source>
        <dbReference type="SAM" id="MobiDB-lite"/>
    </source>
</evidence>
<proteinExistence type="predicted"/>
<feature type="region of interest" description="Disordered" evidence="1">
    <location>
        <begin position="191"/>
        <end position="228"/>
    </location>
</feature>
<feature type="compositionally biased region" description="Pro residues" evidence="1">
    <location>
        <begin position="194"/>
        <end position="209"/>
    </location>
</feature>
<dbReference type="RefSeq" id="XP_034012451.1">
    <property type="nucleotide sequence ID" value="XM_034155420.1"/>
</dbReference>